<proteinExistence type="inferred from homology"/>
<keyword evidence="3" id="KW-1003">Cell membrane</keyword>
<dbReference type="Gene3D" id="1.10.3720.10">
    <property type="entry name" value="MetI-like"/>
    <property type="match status" value="1"/>
</dbReference>
<dbReference type="GO" id="GO:0005886">
    <property type="term" value="C:plasma membrane"/>
    <property type="evidence" value="ECO:0007669"/>
    <property type="project" value="UniProtKB-SubCell"/>
</dbReference>
<evidence type="ECO:0000256" key="3">
    <source>
        <dbReference type="ARBA" id="ARBA00022475"/>
    </source>
</evidence>
<dbReference type="CDD" id="cd06261">
    <property type="entry name" value="TM_PBP2"/>
    <property type="match status" value="1"/>
</dbReference>
<sequence length="274" mass="30017">MRMSVPAKVAVYALVVVSVLVVMFPLIWMVLSAFKTNGEIVDPDAPLVPSSWQWSNLATAWHAAPFGRFFLNTALFSVVTTVGQVATGMLAGYAFAMFDFPGKRVLFYLVLSGLMIPFTVVLLPVVDLLAHLHWVDTYQGLIVPNLASALGAFLFRQFFLTAPAELGEAARIDGAGVWRVFWSVYRPLATPMVASFTIIAFLQNWNNFLFPLIVTNSQRLMMVSQGLTVFQAQVNKVSYNVLMAGSLISVVPILVVAMIAQRRIVDGLALGAVK</sequence>
<feature type="transmembrane region" description="Helical" evidence="7">
    <location>
        <begin position="237"/>
        <end position="260"/>
    </location>
</feature>
<protein>
    <submittedName>
        <fullName evidence="9">Carbohydrate ABC transporter permease</fullName>
    </submittedName>
</protein>
<evidence type="ECO:0000256" key="1">
    <source>
        <dbReference type="ARBA" id="ARBA00004651"/>
    </source>
</evidence>
<feature type="transmembrane region" description="Helical" evidence="7">
    <location>
        <begin position="180"/>
        <end position="202"/>
    </location>
</feature>
<gene>
    <name evidence="9" type="ORF">D9V37_14215</name>
</gene>
<dbReference type="PANTHER" id="PTHR43744">
    <property type="entry name" value="ABC TRANSPORTER PERMEASE PROTEIN MG189-RELATED-RELATED"/>
    <property type="match status" value="1"/>
</dbReference>
<dbReference type="OrthoDB" id="61122at2"/>
<organism evidence="9 10">
    <name type="scientific">Nocardioides mangrovicus</name>
    <dbReference type="NCBI Taxonomy" id="2478913"/>
    <lineage>
        <taxon>Bacteria</taxon>
        <taxon>Bacillati</taxon>
        <taxon>Actinomycetota</taxon>
        <taxon>Actinomycetes</taxon>
        <taxon>Propionibacteriales</taxon>
        <taxon>Nocardioidaceae</taxon>
        <taxon>Nocardioides</taxon>
    </lineage>
</organism>
<evidence type="ECO:0000256" key="4">
    <source>
        <dbReference type="ARBA" id="ARBA00022692"/>
    </source>
</evidence>
<feature type="transmembrane region" description="Helical" evidence="7">
    <location>
        <begin position="74"/>
        <end position="98"/>
    </location>
</feature>
<feature type="transmembrane region" description="Helical" evidence="7">
    <location>
        <begin position="105"/>
        <end position="126"/>
    </location>
</feature>
<dbReference type="RefSeq" id="WP_121806848.1">
    <property type="nucleotide sequence ID" value="NZ_RDBE01000009.1"/>
</dbReference>
<accession>A0A3L8NZ85</accession>
<dbReference type="InterPro" id="IPR000515">
    <property type="entry name" value="MetI-like"/>
</dbReference>
<dbReference type="PROSITE" id="PS50928">
    <property type="entry name" value="ABC_TM1"/>
    <property type="match status" value="1"/>
</dbReference>
<keyword evidence="6 7" id="KW-0472">Membrane</keyword>
<dbReference type="SUPFAM" id="SSF161098">
    <property type="entry name" value="MetI-like"/>
    <property type="match status" value="1"/>
</dbReference>
<dbReference type="InterPro" id="IPR035906">
    <property type="entry name" value="MetI-like_sf"/>
</dbReference>
<dbReference type="Proteomes" id="UP000281708">
    <property type="component" value="Unassembled WGS sequence"/>
</dbReference>
<evidence type="ECO:0000256" key="6">
    <source>
        <dbReference type="ARBA" id="ARBA00023136"/>
    </source>
</evidence>
<name>A0A3L8NZ85_9ACTN</name>
<dbReference type="Pfam" id="PF00528">
    <property type="entry name" value="BPD_transp_1"/>
    <property type="match status" value="1"/>
</dbReference>
<comment type="caution">
    <text evidence="9">The sequence shown here is derived from an EMBL/GenBank/DDBJ whole genome shotgun (WGS) entry which is preliminary data.</text>
</comment>
<reference evidence="9 10" key="1">
    <citation type="submission" date="2018-10" db="EMBL/GenBank/DDBJ databases">
        <title>Marmoricola sp. 4Q3S-7 whole genome shotgun sequence.</title>
        <authorList>
            <person name="Li F."/>
        </authorList>
    </citation>
    <scope>NUCLEOTIDE SEQUENCE [LARGE SCALE GENOMIC DNA]</scope>
    <source>
        <strain evidence="9 10">4Q3S-7</strain>
    </source>
</reference>
<evidence type="ECO:0000256" key="5">
    <source>
        <dbReference type="ARBA" id="ARBA00022989"/>
    </source>
</evidence>
<feature type="transmembrane region" description="Helical" evidence="7">
    <location>
        <begin position="138"/>
        <end position="159"/>
    </location>
</feature>
<comment type="subcellular location">
    <subcellularLocation>
        <location evidence="1 7">Cell membrane</location>
        <topology evidence="1 7">Multi-pass membrane protein</topology>
    </subcellularLocation>
</comment>
<comment type="similarity">
    <text evidence="7">Belongs to the binding-protein-dependent transport system permease family.</text>
</comment>
<feature type="transmembrane region" description="Helical" evidence="7">
    <location>
        <begin position="9"/>
        <end position="31"/>
    </location>
</feature>
<dbReference type="AlphaFoldDB" id="A0A3L8NZ85"/>
<evidence type="ECO:0000256" key="2">
    <source>
        <dbReference type="ARBA" id="ARBA00022448"/>
    </source>
</evidence>
<keyword evidence="4 7" id="KW-0812">Transmembrane</keyword>
<evidence type="ECO:0000313" key="10">
    <source>
        <dbReference type="Proteomes" id="UP000281708"/>
    </source>
</evidence>
<keyword evidence="10" id="KW-1185">Reference proteome</keyword>
<dbReference type="EMBL" id="RDBE01000009">
    <property type="protein sequence ID" value="RLV48526.1"/>
    <property type="molecule type" value="Genomic_DNA"/>
</dbReference>
<evidence type="ECO:0000259" key="8">
    <source>
        <dbReference type="PROSITE" id="PS50928"/>
    </source>
</evidence>
<feature type="domain" description="ABC transmembrane type-1" evidence="8">
    <location>
        <begin position="70"/>
        <end position="260"/>
    </location>
</feature>
<evidence type="ECO:0000256" key="7">
    <source>
        <dbReference type="RuleBase" id="RU363032"/>
    </source>
</evidence>
<dbReference type="PANTHER" id="PTHR43744:SF12">
    <property type="entry name" value="ABC TRANSPORTER PERMEASE PROTEIN MG189-RELATED"/>
    <property type="match status" value="1"/>
</dbReference>
<keyword evidence="2 7" id="KW-0813">Transport</keyword>
<evidence type="ECO:0000313" key="9">
    <source>
        <dbReference type="EMBL" id="RLV48526.1"/>
    </source>
</evidence>
<dbReference type="GO" id="GO:0055085">
    <property type="term" value="P:transmembrane transport"/>
    <property type="evidence" value="ECO:0007669"/>
    <property type="project" value="InterPro"/>
</dbReference>
<keyword evidence="5 7" id="KW-1133">Transmembrane helix</keyword>